<evidence type="ECO:0000313" key="5">
    <source>
        <dbReference type="Proteomes" id="UP001152797"/>
    </source>
</evidence>
<gene>
    <name evidence="2" type="ORF">C1SCF055_LOCUS17470</name>
</gene>
<organism evidence="2">
    <name type="scientific">Cladocopium goreaui</name>
    <dbReference type="NCBI Taxonomy" id="2562237"/>
    <lineage>
        <taxon>Eukaryota</taxon>
        <taxon>Sar</taxon>
        <taxon>Alveolata</taxon>
        <taxon>Dinophyceae</taxon>
        <taxon>Suessiales</taxon>
        <taxon>Symbiodiniaceae</taxon>
        <taxon>Cladocopium</taxon>
    </lineage>
</organism>
<protein>
    <submittedName>
        <fullName evidence="4">Alpha-amylase</fullName>
    </submittedName>
</protein>
<keyword evidence="5" id="KW-1185">Reference proteome</keyword>
<evidence type="ECO:0000256" key="1">
    <source>
        <dbReference type="ARBA" id="ARBA00008061"/>
    </source>
</evidence>
<dbReference type="AlphaFoldDB" id="A0A9P1FWA0"/>
<reference evidence="2" key="1">
    <citation type="submission" date="2022-10" db="EMBL/GenBank/DDBJ databases">
        <authorList>
            <person name="Chen Y."/>
            <person name="Dougan E. K."/>
            <person name="Chan C."/>
            <person name="Rhodes N."/>
            <person name="Thang M."/>
        </authorList>
    </citation>
    <scope>NUCLEOTIDE SEQUENCE</scope>
</reference>
<evidence type="ECO:0000313" key="4">
    <source>
        <dbReference type="EMBL" id="CAL4777798.1"/>
    </source>
</evidence>
<proteinExistence type="inferred from homology"/>
<accession>A0A9P1FWA0</accession>
<evidence type="ECO:0000313" key="2">
    <source>
        <dbReference type="EMBL" id="CAI3990486.1"/>
    </source>
</evidence>
<dbReference type="EMBL" id="CAMXCT010001483">
    <property type="protein sequence ID" value="CAI3990486.1"/>
    <property type="molecule type" value="Genomic_DNA"/>
</dbReference>
<dbReference type="SUPFAM" id="SSF51445">
    <property type="entry name" value="(Trans)glycosidases"/>
    <property type="match status" value="1"/>
</dbReference>
<dbReference type="InterPro" id="IPR017853">
    <property type="entry name" value="GH"/>
</dbReference>
<sequence>MVDVILNHIAAPCPAALQAGYTAVMPCVGWAGSNYGNRRINSEDGWKGPELFHNILGNLMGNCPVEEPDFTCPQSEPPGDCTKCDFKGLPDWNTGLQSTRDMLAKHLMELHDLGVTMLRIDAASYISSEDLAAIINQLPWDLVHQEWWGGTPAETRSEAVGHYRDQKYGLKIANALGVGDVKYMAELLNITRGLDGIAPERAVYPLTFHDARTYEADRFVPTYKNGLEFHQQQKFLLAWPHGMAVRLFAGYTFTNMDAGPPGNCGNGQCQPYPVYLFEDEEPRCMPTPTQSPLSEQEKTYEGYVCEHRWEGVGGLVNFRQACRGLPISARWSSQDSNADLGHFAVRLTDGQQQCFVALVRGDNKKFPNYWGDLGDWRLAGMTTGLPPGRYCDLASLSTQRCWDRRRCPREVLIGEDGMVVTGVVPQGDLLAIHTGARLSDSIDPFVCNEDIVQEMSQSQSCCLHVVLLIIASLWSIK</sequence>
<reference evidence="3" key="2">
    <citation type="submission" date="2024-04" db="EMBL/GenBank/DDBJ databases">
        <authorList>
            <person name="Chen Y."/>
            <person name="Shah S."/>
            <person name="Dougan E. K."/>
            <person name="Thang M."/>
            <person name="Chan C."/>
        </authorList>
    </citation>
    <scope>NUCLEOTIDE SEQUENCE [LARGE SCALE GENOMIC DNA]</scope>
</reference>
<dbReference type="EMBL" id="CAMXCT030001483">
    <property type="protein sequence ID" value="CAL4777798.1"/>
    <property type="molecule type" value="Genomic_DNA"/>
</dbReference>
<dbReference type="OrthoDB" id="550577at2759"/>
<dbReference type="Gene3D" id="3.20.20.80">
    <property type="entry name" value="Glycosidases"/>
    <property type="match status" value="1"/>
</dbReference>
<dbReference type="PANTHER" id="PTHR43447">
    <property type="entry name" value="ALPHA-AMYLASE"/>
    <property type="match status" value="1"/>
</dbReference>
<dbReference type="Gene3D" id="2.60.40.1180">
    <property type="entry name" value="Golgi alpha-mannosidase II"/>
    <property type="match status" value="1"/>
</dbReference>
<dbReference type="SUPFAM" id="SSF51011">
    <property type="entry name" value="Glycosyl hydrolase domain"/>
    <property type="match status" value="1"/>
</dbReference>
<comment type="caution">
    <text evidence="2">The sequence shown here is derived from an EMBL/GenBank/DDBJ whole genome shotgun (WGS) entry which is preliminary data.</text>
</comment>
<comment type="similarity">
    <text evidence="1">Belongs to the glycosyl hydrolase 13 family.</text>
</comment>
<dbReference type="EMBL" id="CAMXCT020001483">
    <property type="protein sequence ID" value="CAL1143861.1"/>
    <property type="molecule type" value="Genomic_DNA"/>
</dbReference>
<evidence type="ECO:0000313" key="3">
    <source>
        <dbReference type="EMBL" id="CAL1143861.1"/>
    </source>
</evidence>
<dbReference type="InterPro" id="IPR013780">
    <property type="entry name" value="Glyco_hydro_b"/>
</dbReference>
<name>A0A9P1FWA0_9DINO</name>
<dbReference type="Proteomes" id="UP001152797">
    <property type="component" value="Unassembled WGS sequence"/>
</dbReference>